<evidence type="ECO:0000256" key="1">
    <source>
        <dbReference type="SAM" id="MobiDB-lite"/>
    </source>
</evidence>
<evidence type="ECO:0000313" key="3">
    <source>
        <dbReference type="Proteomes" id="UP001607302"/>
    </source>
</evidence>
<dbReference type="EMBL" id="JAUDFV010000141">
    <property type="protein sequence ID" value="KAL2722767.1"/>
    <property type="molecule type" value="Genomic_DNA"/>
</dbReference>
<comment type="caution">
    <text evidence="2">The sequence shown here is derived from an EMBL/GenBank/DDBJ whole genome shotgun (WGS) entry which is preliminary data.</text>
</comment>
<sequence length="68" mass="8150">MLLEQKIEKKVVRKKVEGHEECRARVLRRKKSLKEENNEGHDPIVTEDKDYQRTLKSSEEDRTRSSRV</sequence>
<dbReference type="Proteomes" id="UP001607302">
    <property type="component" value="Unassembled WGS sequence"/>
</dbReference>
<gene>
    <name evidence="2" type="ORF">V1478_009630</name>
</gene>
<name>A0ABD2AR32_VESSQ</name>
<reference evidence="2 3" key="1">
    <citation type="journal article" date="2024" name="Ann. Entomol. Soc. Am.">
        <title>Genomic analyses of the southern and eastern yellowjacket wasps (Hymenoptera: Vespidae) reveal evolutionary signatures of social life.</title>
        <authorList>
            <person name="Catto M.A."/>
            <person name="Caine P.B."/>
            <person name="Orr S.E."/>
            <person name="Hunt B.G."/>
            <person name="Goodisman M.A.D."/>
        </authorList>
    </citation>
    <scope>NUCLEOTIDE SEQUENCE [LARGE SCALE GENOMIC DNA]</scope>
    <source>
        <strain evidence="2">233</strain>
        <tissue evidence="2">Head and thorax</tissue>
    </source>
</reference>
<proteinExistence type="predicted"/>
<feature type="compositionally biased region" description="Basic and acidic residues" evidence="1">
    <location>
        <begin position="33"/>
        <end position="68"/>
    </location>
</feature>
<keyword evidence="3" id="KW-1185">Reference proteome</keyword>
<dbReference type="AlphaFoldDB" id="A0ABD2AR32"/>
<protein>
    <submittedName>
        <fullName evidence="2">Uncharacterized protein</fullName>
    </submittedName>
</protein>
<accession>A0ABD2AR32</accession>
<feature type="region of interest" description="Disordered" evidence="1">
    <location>
        <begin position="30"/>
        <end position="68"/>
    </location>
</feature>
<organism evidence="2 3">
    <name type="scientific">Vespula squamosa</name>
    <name type="common">Southern yellow jacket</name>
    <name type="synonym">Wasp</name>
    <dbReference type="NCBI Taxonomy" id="30214"/>
    <lineage>
        <taxon>Eukaryota</taxon>
        <taxon>Metazoa</taxon>
        <taxon>Ecdysozoa</taxon>
        <taxon>Arthropoda</taxon>
        <taxon>Hexapoda</taxon>
        <taxon>Insecta</taxon>
        <taxon>Pterygota</taxon>
        <taxon>Neoptera</taxon>
        <taxon>Endopterygota</taxon>
        <taxon>Hymenoptera</taxon>
        <taxon>Apocrita</taxon>
        <taxon>Aculeata</taxon>
        <taxon>Vespoidea</taxon>
        <taxon>Vespidae</taxon>
        <taxon>Vespinae</taxon>
        <taxon>Vespula</taxon>
    </lineage>
</organism>
<evidence type="ECO:0000313" key="2">
    <source>
        <dbReference type="EMBL" id="KAL2722767.1"/>
    </source>
</evidence>